<dbReference type="EMBL" id="WXKQ01000096">
    <property type="protein sequence ID" value="NAG22389.1"/>
    <property type="molecule type" value="Genomic_DNA"/>
</dbReference>
<dbReference type="EMBL" id="MPAF01000029">
    <property type="protein sequence ID" value="OOK26664.1"/>
    <property type="molecule type" value="Genomic_DNA"/>
</dbReference>
<evidence type="ECO:0000313" key="22">
    <source>
        <dbReference type="Proteomes" id="UP000438958"/>
    </source>
</evidence>
<dbReference type="EMBL" id="WOET01000001">
    <property type="protein sequence ID" value="MUM70720.1"/>
    <property type="molecule type" value="Genomic_DNA"/>
</dbReference>
<organism evidence="9 24">
    <name type="scientific">Escherichia coli</name>
    <dbReference type="NCBI Taxonomy" id="562"/>
    <lineage>
        <taxon>Bacteria</taxon>
        <taxon>Pseudomonadati</taxon>
        <taxon>Pseudomonadota</taxon>
        <taxon>Gammaproteobacteria</taxon>
        <taxon>Enterobacterales</taxon>
        <taxon>Enterobacteriaceae</taxon>
        <taxon>Escherichia</taxon>
    </lineage>
</organism>
<evidence type="ECO:0000313" key="3">
    <source>
        <dbReference type="EMBL" id="EMM0027150.1"/>
    </source>
</evidence>
<reference evidence="14" key="12">
    <citation type="journal article" date="2023" name="Microorganisms">
        <title>Comparative Genomic Analysis of ST131 Subclade C2 of ESBL-Producing E. coli Isolates from Patients with Recurrent and Sporadic Urinary Tract Infections.</title>
        <authorList>
            <person name="Jaen-Luchoro D."/>
            <person name="Kahnamouei A."/>
            <person name="Yazdanshenas S."/>
            <person name="Lindblom A."/>
            <person name="Samuelsson E."/>
            <person name="Ahren C."/>
            <person name="Karami N."/>
        </authorList>
    </citation>
    <scope>NUCLEOTIDE SEQUENCE</scope>
    <source>
        <strain evidence="14">S7</strain>
    </source>
</reference>
<dbReference type="EMBL" id="UGDD01000002">
    <property type="protein sequence ID" value="STJ56427.1"/>
    <property type="molecule type" value="Genomic_DNA"/>
</dbReference>
<reference evidence="8 25" key="8">
    <citation type="submission" date="2019-11" db="EMBL/GenBank/DDBJ databases">
        <title>Whole genome sequence analysis of environmental Escherichia coli from the feces of straw-necked ibis (Threskiornis spinicollis) nesting on inland wetlands.</title>
        <authorList>
            <person name="Wyrsch E.R."/>
            <person name="Roy Chowdhury P."/>
            <person name="Wallis L."/>
            <person name="Cummins M.L."/>
            <person name="Zingali T."/>
            <person name="Brandis K.J."/>
            <person name="Djordjevic S.P."/>
        </authorList>
    </citation>
    <scope>NUCLEOTIDE SEQUENCE [LARGE SCALE GENOMIC DNA]</scope>
    <source>
        <strain evidence="8 25">IBS12</strain>
    </source>
</reference>
<evidence type="ECO:0000313" key="21">
    <source>
        <dbReference type="Proteomes" id="UP000288730"/>
    </source>
</evidence>
<reference evidence="12 21" key="7">
    <citation type="submission" date="2019-01" db="EMBL/GenBank/DDBJ databases">
        <title>Genomic analysis of febrile catheter-associated UTI E. coli isolates.</title>
        <authorList>
            <person name="Potter R."/>
            <person name="Zou Z."/>
            <person name="Henderson J."/>
            <person name="Dantas G."/>
        </authorList>
    </citation>
    <scope>NUCLEOTIDE SEQUENCE [LARGE SCALE GENOMIC DNA]</scope>
    <source>
        <strain evidence="12 21">29_CAASB</strain>
    </source>
</reference>
<evidence type="ECO:0000313" key="24">
    <source>
        <dbReference type="Proteomes" id="UP000475070"/>
    </source>
</evidence>
<name>A0A061YG93_ECOLX</name>
<evidence type="ECO:0000313" key="14">
    <source>
        <dbReference type="EMBL" id="WLM97511.1"/>
    </source>
</evidence>
<evidence type="ECO:0000313" key="18">
    <source>
        <dbReference type="Proteomes" id="UP000254503"/>
    </source>
</evidence>
<dbReference type="EMBL" id="WKUE01000100">
    <property type="protein sequence ID" value="MSI72146.1"/>
    <property type="molecule type" value="Genomic_DNA"/>
</dbReference>
<evidence type="ECO:0000313" key="12">
    <source>
        <dbReference type="EMBL" id="RXD17632.1"/>
    </source>
</evidence>
<evidence type="ECO:0000313" key="13">
    <source>
        <dbReference type="EMBL" id="STJ56427.1"/>
    </source>
</evidence>
<reference evidence="2" key="13">
    <citation type="submission" date="2024-02" db="EMBL/GenBank/DDBJ databases">
        <authorList>
            <consortium name="Clinical and Environmental Microbiology Branch: Whole genome sequencing antimicrobial resistance pathogens in the healthcare setting"/>
        </authorList>
    </citation>
    <scope>NUCLEOTIDE SEQUENCE</scope>
    <source>
        <strain evidence="2">1924188</strain>
        <strain evidence="3">2023CK-00345</strain>
    </source>
</reference>
<evidence type="ECO:0000313" key="4">
    <source>
        <dbReference type="EMBL" id="HAH4523466.1"/>
    </source>
</evidence>
<dbReference type="EMBL" id="ABONVU020000005">
    <property type="protein sequence ID" value="EMJ5253655.1"/>
    <property type="molecule type" value="Genomic_DNA"/>
</dbReference>
<sequence>MKSTTGINQQISKVQSAIMALKATNTDVQSITIRGNKPVIRVSRSAHCMRMLEQGKACYLYTGHDHRGYFRQGVFELHGCRVVWPESLW</sequence>
<dbReference type="Proteomes" id="UP000490727">
    <property type="component" value="Unassembled WGS sequence"/>
</dbReference>
<reference evidence="22 24" key="6">
    <citation type="journal article" date="2019" name="Nat. Med.">
        <title>A library of human gut bacterial isolates paired with longitudinal multiomics data enables mechanistic microbiome research.</title>
        <authorList>
            <person name="Poyet M."/>
            <person name="Groussin M."/>
            <person name="Gibbons S.M."/>
            <person name="Avila-Pacheco J."/>
            <person name="Jiang X."/>
            <person name="Kearney S.M."/>
            <person name="Perrotta A.R."/>
            <person name="Berdy B."/>
            <person name="Zhao S."/>
            <person name="Lieberman T.D."/>
            <person name="Swanson P.K."/>
            <person name="Smith M."/>
            <person name="Roesemann S."/>
            <person name="Alexander J.E."/>
            <person name="Rich S.A."/>
            <person name="Livny J."/>
            <person name="Vlamakis H."/>
            <person name="Clish C."/>
            <person name="Bullock K."/>
            <person name="Deik A."/>
            <person name="Scott J."/>
            <person name="Pierce K.A."/>
            <person name="Xavier R.J."/>
            <person name="Alm E.J."/>
        </authorList>
    </citation>
    <scope>NUCLEOTIDE SEQUENCE [LARGE SCALE GENOMIC DNA]</scope>
    <source>
        <strain evidence="9 24">BIOML-A112</strain>
        <strain evidence="7 22">BIOML-A382</strain>
    </source>
</reference>
<reference evidence="5" key="11">
    <citation type="submission" date="2020-09" db="EMBL/GenBank/DDBJ databases">
        <title>Emerging polyconal dissemination of OXA-244-producing E. coli in France.</title>
        <authorList>
            <person name="Emeraud C."/>
            <person name="Girlich D."/>
            <person name="Bonnin R.A."/>
            <person name="Jousset A.B."/>
            <person name="Naas T."/>
            <person name="Dortet L."/>
        </authorList>
    </citation>
    <scope>NUCLEOTIDE SEQUENCE</scope>
    <source>
        <strain evidence="5">225E3</strain>
    </source>
</reference>
<reference evidence="4" key="2">
    <citation type="journal article" date="2018" name="Genome Biol.">
        <title>SKESA: strategic k-mer extension for scrupulous assemblies.</title>
        <authorList>
            <person name="Souvorov A."/>
            <person name="Agarwala R."/>
            <person name="Lipman D.J."/>
        </authorList>
    </citation>
    <scope>NUCLEOTIDE SEQUENCE [LARGE SCALE GENOMIC DNA]</scope>
    <source>
        <strain evidence="4">EC00763</strain>
    </source>
</reference>
<dbReference type="Proteomes" id="UP001180189">
    <property type="component" value="Chromosome"/>
</dbReference>
<reference evidence="11 20" key="5">
    <citation type="submission" date="2018-11" db="EMBL/GenBank/DDBJ databases">
        <title>E. coli isolates of the female bladder.</title>
        <authorList>
            <person name="Garretto A."/>
            <person name="Miller-Ensminger T."/>
            <person name="Wolfe A.J."/>
            <person name="Putonti C."/>
        </authorList>
    </citation>
    <scope>NUCLEOTIDE SEQUENCE [LARGE SCALE GENOMIC DNA]</scope>
    <source>
        <strain evidence="11 20">UMB1727</strain>
    </source>
</reference>
<reference evidence="10 17" key="1">
    <citation type="submission" date="2016-10" db="EMBL/GenBank/DDBJ databases">
        <title>Whole genome sequences of antibiotic resistant commensal Escherichia coli from healthy Australian adults.</title>
        <authorList>
            <person name="Moran R.A."/>
            <person name="Anantham S."/>
            <person name="Nigro S.J."/>
            <person name="Holt K.E."/>
            <person name="Hall R.M."/>
        </authorList>
    </citation>
    <scope>NUCLEOTIDE SEQUENCE [LARGE SCALE GENOMIC DNA]</scope>
    <source>
        <strain evidence="10 17">2.3-R4</strain>
    </source>
</reference>
<dbReference type="EMBL" id="CP146670">
    <property type="protein sequence ID" value="WWX69964.1"/>
    <property type="molecule type" value="Genomic_DNA"/>
</dbReference>
<dbReference type="Proteomes" id="UP000467488">
    <property type="component" value="Chromosome"/>
</dbReference>
<evidence type="ECO:0000313" key="11">
    <source>
        <dbReference type="EMBL" id="RRL36917.1"/>
    </source>
</evidence>
<evidence type="ECO:0000313" key="10">
    <source>
        <dbReference type="EMBL" id="OOK26664.1"/>
    </source>
</evidence>
<evidence type="ECO:0000313" key="17">
    <source>
        <dbReference type="Proteomes" id="UP000188855"/>
    </source>
</evidence>
<dbReference type="EMBL" id="RRVG01000072">
    <property type="protein sequence ID" value="RRL36917.1"/>
    <property type="molecule type" value="Genomic_DNA"/>
</dbReference>
<dbReference type="Proteomes" id="UP000438958">
    <property type="component" value="Unassembled WGS sequence"/>
</dbReference>
<dbReference type="EMBL" id="ABLFQU030000042">
    <property type="protein sequence ID" value="EMM0027150.1"/>
    <property type="molecule type" value="Genomic_DNA"/>
</dbReference>
<evidence type="ECO:0000313" key="6">
    <source>
        <dbReference type="EMBL" id="MGE13449.1"/>
    </source>
</evidence>
<reference evidence="1 23" key="10">
    <citation type="submission" date="2020-01" db="EMBL/GenBank/DDBJ databases">
        <title>Dynamics of blaIMP-6 dissemination in carbapenem resistant Enterobacteriacea isolated from regional surveillance in Osaka, Japan.</title>
        <authorList>
            <person name="Abe R."/>
            <person name="Akeda Y."/>
            <person name="Sugawara Y."/>
            <person name="Yamamoto N."/>
            <person name="Tomono K."/>
            <person name="Takeuchi D."/>
            <person name="Kawahara R."/>
            <person name="Hamada S."/>
        </authorList>
    </citation>
    <scope>NUCLEOTIDE SEQUENCE [LARGE SCALE GENOMIC DNA]</scope>
    <source>
        <strain evidence="1 23">E300</strain>
    </source>
</reference>
<evidence type="ECO:0000313" key="25">
    <source>
        <dbReference type="Proteomes" id="UP000490727"/>
    </source>
</evidence>
<dbReference type="Proteomes" id="UP000475070">
    <property type="component" value="Unassembled WGS sequence"/>
</dbReference>
<dbReference type="EMBL" id="CP146670">
    <property type="protein sequence ID" value="WWX72906.1"/>
    <property type="molecule type" value="Genomic_DNA"/>
</dbReference>
<evidence type="ECO:0000313" key="2">
    <source>
        <dbReference type="EMBL" id="EMJ5253655.1"/>
    </source>
</evidence>
<reference evidence="15" key="14">
    <citation type="submission" date="2024-03" db="EMBL/GenBank/DDBJ databases">
        <title>Epithelial relay of microbial signals coordinates intestinal macrophage supported barrier repair.</title>
        <authorList>
            <person name="Tsai M.T."/>
        </authorList>
    </citation>
    <scope>NUCLEOTIDE SEQUENCE</scope>
    <source>
        <strain evidence="15">MS 21-1</strain>
    </source>
</reference>
<accession>A0A061YG93</accession>
<reference evidence="6 19" key="4">
    <citation type="submission" date="2018-10" db="EMBL/GenBank/DDBJ databases">
        <authorList>
            <consortium name="NARMS: The National Antimicrobial Resistance Monitoring System"/>
        </authorList>
    </citation>
    <scope>NUCLEOTIDE SEQUENCE [LARGE SCALE GENOMIC DNA]</scope>
    <source>
        <strain evidence="6 19">CVM N17EC0060</strain>
    </source>
</reference>
<proteinExistence type="predicted"/>
<dbReference type="EMBL" id="CP107128">
    <property type="protein sequence ID" value="WLM97511.1"/>
    <property type="molecule type" value="Genomic_DNA"/>
</dbReference>
<dbReference type="EMBL" id="SCJN01000018">
    <property type="protein sequence ID" value="RXD17632.1"/>
    <property type="molecule type" value="Genomic_DNA"/>
</dbReference>
<dbReference type="Proteomes" id="UP000188855">
    <property type="component" value="Unassembled WGS sequence"/>
</dbReference>
<dbReference type="RefSeq" id="WP_000843446.1">
    <property type="nucleotide sequence ID" value="NZ_AP021998.1"/>
</dbReference>
<evidence type="ECO:0000313" key="1">
    <source>
        <dbReference type="EMBL" id="BBU85048.1"/>
    </source>
</evidence>
<dbReference type="Proteomes" id="UP000272336">
    <property type="component" value="Unassembled WGS sequence"/>
</dbReference>
<dbReference type="Proteomes" id="UP001383096">
    <property type="component" value="Chromosome"/>
</dbReference>
<dbReference type="EMBL" id="JACZOI010000060">
    <property type="protein sequence ID" value="MBE0979441.1"/>
    <property type="molecule type" value="Genomic_DNA"/>
</dbReference>
<dbReference type="EMBL" id="RNLZ01000010">
    <property type="protein sequence ID" value="MGE13449.1"/>
    <property type="molecule type" value="Genomic_DNA"/>
</dbReference>
<reference evidence="13 18" key="3">
    <citation type="submission" date="2018-06" db="EMBL/GenBank/DDBJ databases">
        <authorList>
            <consortium name="Pathogen Informatics"/>
            <person name="Doyle S."/>
        </authorList>
    </citation>
    <scope>NUCLEOTIDE SEQUENCE [LARGE SCALE GENOMIC DNA]</scope>
    <source>
        <strain evidence="13 18">NCTC9045</strain>
    </source>
</reference>
<dbReference type="Proteomes" id="UP000254503">
    <property type="component" value="Unassembled WGS sequence"/>
</dbReference>
<evidence type="ECO:0000313" key="15">
    <source>
        <dbReference type="EMBL" id="WWX69964.1"/>
    </source>
</evidence>
<evidence type="ECO:0000313" key="19">
    <source>
        <dbReference type="Proteomes" id="UP000272336"/>
    </source>
</evidence>
<dbReference type="EMBL" id="AP022360">
    <property type="protein sequence ID" value="BBU85048.1"/>
    <property type="molecule type" value="Genomic_DNA"/>
</dbReference>
<dbReference type="GeneID" id="66560610"/>
<dbReference type="AlphaFoldDB" id="A0A061YG93"/>
<evidence type="ECO:0000313" key="23">
    <source>
        <dbReference type="Proteomes" id="UP000467488"/>
    </source>
</evidence>
<evidence type="ECO:0000313" key="9">
    <source>
        <dbReference type="EMBL" id="NAG22389.1"/>
    </source>
</evidence>
<dbReference type="Proteomes" id="UP001285616">
    <property type="component" value="Unassembled WGS sequence"/>
</dbReference>
<dbReference type="Proteomes" id="UP000272662">
    <property type="component" value="Unassembled WGS sequence"/>
</dbReference>
<evidence type="ECO:0000313" key="5">
    <source>
        <dbReference type="EMBL" id="MBE0979441.1"/>
    </source>
</evidence>
<evidence type="ECO:0000313" key="16">
    <source>
        <dbReference type="EMBL" id="WWX72906.1"/>
    </source>
</evidence>
<gene>
    <name evidence="10" type="ORF">BMT91_16105</name>
    <name evidence="6" type="ORF">D9D43_07555</name>
    <name evidence="11" type="ORF">DU321_26735</name>
    <name evidence="1" type="ORF">EIMP300_64480</name>
    <name evidence="12" type="ORF">EPS76_04195</name>
    <name evidence="7" type="ORF">GKF66_25855</name>
    <name evidence="8" type="ORF">GNZ05_00895</name>
    <name evidence="4" type="ORF">GRC73_05550</name>
    <name evidence="9" type="ORF">GUC01_25970</name>
    <name evidence="5" type="ORF">IH772_19410</name>
    <name evidence="13" type="ORF">NCTC9045_04408</name>
    <name evidence="14" type="ORF">OGM49_08495</name>
    <name evidence="3" type="ORF">P6223_003791</name>
    <name evidence="2" type="ORF">R8O40_001864</name>
    <name evidence="16" type="ORF">V9Z47_07755</name>
    <name evidence="15" type="ORF">V9Z47_17815</name>
</gene>
<dbReference type="Proteomes" id="UP000288730">
    <property type="component" value="Unassembled WGS sequence"/>
</dbReference>
<evidence type="ECO:0000313" key="20">
    <source>
        <dbReference type="Proteomes" id="UP000272662"/>
    </source>
</evidence>
<evidence type="ECO:0000313" key="8">
    <source>
        <dbReference type="EMBL" id="MUM70720.1"/>
    </source>
</evidence>
<reference evidence="4" key="9">
    <citation type="submission" date="2019-12" db="EMBL/GenBank/DDBJ databases">
        <authorList>
            <consortium name="NCBI Pathogen Detection Project"/>
        </authorList>
    </citation>
    <scope>NUCLEOTIDE SEQUENCE</scope>
    <source>
        <strain evidence="4">EC00763</strain>
    </source>
</reference>
<dbReference type="Proteomes" id="UP000640866">
    <property type="component" value="Unassembled WGS sequence"/>
</dbReference>
<evidence type="ECO:0000313" key="7">
    <source>
        <dbReference type="EMBL" id="MSI72146.1"/>
    </source>
</evidence>
<protein>
    <submittedName>
        <fullName evidence="9">Uncharacterized protein</fullName>
    </submittedName>
</protein>
<dbReference type="EMBL" id="DABBJX010000003">
    <property type="protein sequence ID" value="HAH4523466.1"/>
    <property type="molecule type" value="Genomic_DNA"/>
</dbReference>